<keyword evidence="3" id="KW-1185">Reference proteome</keyword>
<organism evidence="2 3">
    <name type="scientific">Kocuria rhizophila</name>
    <dbReference type="NCBI Taxonomy" id="72000"/>
    <lineage>
        <taxon>Bacteria</taxon>
        <taxon>Bacillati</taxon>
        <taxon>Actinomycetota</taxon>
        <taxon>Actinomycetes</taxon>
        <taxon>Micrococcales</taxon>
        <taxon>Micrococcaceae</taxon>
        <taxon>Kocuria</taxon>
    </lineage>
</organism>
<feature type="region of interest" description="Disordered" evidence="1">
    <location>
        <begin position="1"/>
        <end position="86"/>
    </location>
</feature>
<dbReference type="InterPro" id="IPR021425">
    <property type="entry name" value="DUF3072"/>
</dbReference>
<evidence type="ECO:0000313" key="3">
    <source>
        <dbReference type="Proteomes" id="UP000298017"/>
    </source>
</evidence>
<proteinExistence type="predicted"/>
<sequence length="123" mass="12698">MTDTPAQDPQMQNEQPPLENGTPDGSVPQGGAAQNGAPQNQAPQDATAQNGAPQGETIGATGDAQDSTLEKDPSDWVSGDEPMTGAQKSYLDTLAKQAGEELPADLTKAQASEHIERLKGSSN</sequence>
<comment type="caution">
    <text evidence="2">The sequence shown here is derived from an EMBL/GenBank/DDBJ whole genome shotgun (WGS) entry which is preliminary data.</text>
</comment>
<evidence type="ECO:0000313" key="2">
    <source>
        <dbReference type="EMBL" id="TFI03139.1"/>
    </source>
</evidence>
<dbReference type="RefSeq" id="WP_019309521.1">
    <property type="nucleotide sequence ID" value="NZ_CABMOG010000002.1"/>
</dbReference>
<dbReference type="EMBL" id="SPNK01000001">
    <property type="protein sequence ID" value="TFI03139.1"/>
    <property type="molecule type" value="Genomic_DNA"/>
</dbReference>
<protein>
    <submittedName>
        <fullName evidence="2">DUF3072 domain-containing protein</fullName>
    </submittedName>
</protein>
<dbReference type="Proteomes" id="UP000298017">
    <property type="component" value="Unassembled WGS sequence"/>
</dbReference>
<evidence type="ECO:0000256" key="1">
    <source>
        <dbReference type="SAM" id="MobiDB-lite"/>
    </source>
</evidence>
<name>A0AAX2SGJ7_KOCRH</name>
<gene>
    <name evidence="2" type="ORF">E4P33_01070</name>
</gene>
<dbReference type="Pfam" id="PF11272">
    <property type="entry name" value="DUF3072"/>
    <property type="match status" value="1"/>
</dbReference>
<accession>A0AAX2SGJ7</accession>
<dbReference type="AlphaFoldDB" id="A0AAX2SGJ7"/>
<feature type="compositionally biased region" description="Low complexity" evidence="1">
    <location>
        <begin position="29"/>
        <end position="44"/>
    </location>
</feature>
<reference evidence="2 3" key="1">
    <citation type="submission" date="2019-03" db="EMBL/GenBank/DDBJ databases">
        <title>Genome Sequencing and Assembly of Various Microbes Isolated from Alder Root Nodule.</title>
        <authorList>
            <person name="Swanson E."/>
            <person name="Sevigny J.L."/>
            <person name="Pesce C."/>
            <person name="Davis I."/>
            <person name="Kleiner V."/>
            <person name="Tisa L."/>
        </authorList>
    </citation>
    <scope>NUCLEOTIDE SEQUENCE [LARGE SCALE GENOMIC DNA]</scope>
    <source>
        <strain evidence="2 3">4R-31</strain>
    </source>
</reference>
<feature type="compositionally biased region" description="Polar residues" evidence="1">
    <location>
        <begin position="1"/>
        <end position="15"/>
    </location>
</feature>